<dbReference type="HOGENOM" id="CLU_011398_4_3_7"/>
<gene>
    <name evidence="6" type="ORF">ETSY1_34480</name>
</gene>
<evidence type="ECO:0000313" key="6">
    <source>
        <dbReference type="EMBL" id="ETW94524.1"/>
    </source>
</evidence>
<proteinExistence type="predicted"/>
<comment type="caution">
    <text evidence="6">The sequence shown here is derived from an EMBL/GenBank/DDBJ whole genome shotgun (WGS) entry which is preliminary data.</text>
</comment>
<keyword evidence="4" id="KW-0560">Oxidoreductase</keyword>
<evidence type="ECO:0000256" key="1">
    <source>
        <dbReference type="ARBA" id="ARBA00001974"/>
    </source>
</evidence>
<dbReference type="InterPro" id="IPR036188">
    <property type="entry name" value="FAD/NAD-bd_sf"/>
</dbReference>
<evidence type="ECO:0000256" key="3">
    <source>
        <dbReference type="ARBA" id="ARBA00022827"/>
    </source>
</evidence>
<evidence type="ECO:0000313" key="7">
    <source>
        <dbReference type="Proteomes" id="UP000019141"/>
    </source>
</evidence>
<dbReference type="SUPFAM" id="SSF51905">
    <property type="entry name" value="FAD/NAD(P)-binding domain"/>
    <property type="match status" value="1"/>
</dbReference>
<evidence type="ECO:0000256" key="2">
    <source>
        <dbReference type="ARBA" id="ARBA00022630"/>
    </source>
</evidence>
<keyword evidence="3" id="KW-0274">FAD</keyword>
<organism evidence="6 7">
    <name type="scientific">Entotheonella factor</name>
    <dbReference type="NCBI Taxonomy" id="1429438"/>
    <lineage>
        <taxon>Bacteria</taxon>
        <taxon>Pseudomonadati</taxon>
        <taxon>Nitrospinota/Tectimicrobiota group</taxon>
        <taxon>Candidatus Tectimicrobiota</taxon>
        <taxon>Candidatus Entotheonellia</taxon>
        <taxon>Candidatus Entotheonellales</taxon>
        <taxon>Candidatus Entotheonellaceae</taxon>
        <taxon>Candidatus Entotheonella</taxon>
    </lineage>
</organism>
<dbReference type="PATRIC" id="fig|1429438.4.peg.6495"/>
<reference evidence="6 7" key="1">
    <citation type="journal article" date="2014" name="Nature">
        <title>An environmental bacterial taxon with a large and distinct metabolic repertoire.</title>
        <authorList>
            <person name="Wilson M.C."/>
            <person name="Mori T."/>
            <person name="Ruckert C."/>
            <person name="Uria A.R."/>
            <person name="Helf M.J."/>
            <person name="Takada K."/>
            <person name="Gernert C."/>
            <person name="Steffens U.A."/>
            <person name="Heycke N."/>
            <person name="Schmitt S."/>
            <person name="Rinke C."/>
            <person name="Helfrich E.J."/>
            <person name="Brachmann A.O."/>
            <person name="Gurgui C."/>
            <person name="Wakimoto T."/>
            <person name="Kracht M."/>
            <person name="Crusemann M."/>
            <person name="Hentschel U."/>
            <person name="Abe I."/>
            <person name="Matsunaga S."/>
            <person name="Kalinowski J."/>
            <person name="Takeyama H."/>
            <person name="Piel J."/>
        </authorList>
    </citation>
    <scope>NUCLEOTIDE SEQUENCE [LARGE SCALE GENOMIC DNA]</scope>
    <source>
        <strain evidence="7">TSY1</strain>
    </source>
</reference>
<name>W4L9D9_ENTF1</name>
<comment type="cofactor">
    <cofactor evidence="1">
        <name>FAD</name>
        <dbReference type="ChEBI" id="CHEBI:57692"/>
    </cofactor>
</comment>
<dbReference type="InterPro" id="IPR050315">
    <property type="entry name" value="FAD-oxidoreductase_2"/>
</dbReference>
<dbReference type="AlphaFoldDB" id="W4L9D9"/>
<keyword evidence="2" id="KW-0285">Flavoprotein</keyword>
<dbReference type="InterPro" id="IPR003953">
    <property type="entry name" value="FAD-dep_OxRdtase_2_FAD-bd"/>
</dbReference>
<accession>W4L9D9</accession>
<dbReference type="PANTHER" id="PTHR43400">
    <property type="entry name" value="FUMARATE REDUCTASE"/>
    <property type="match status" value="1"/>
</dbReference>
<dbReference type="Gene3D" id="3.90.700.10">
    <property type="entry name" value="Succinate dehydrogenase/fumarate reductase flavoprotein, catalytic domain"/>
    <property type="match status" value="1"/>
</dbReference>
<dbReference type="EMBL" id="AZHW01001055">
    <property type="protein sequence ID" value="ETW94524.1"/>
    <property type="molecule type" value="Genomic_DNA"/>
</dbReference>
<dbReference type="InterPro" id="IPR027477">
    <property type="entry name" value="Succ_DH/fumarate_Rdtase_cat_sf"/>
</dbReference>
<dbReference type="PANTHER" id="PTHR43400:SF10">
    <property type="entry name" value="3-OXOSTEROID 1-DEHYDROGENASE"/>
    <property type="match status" value="1"/>
</dbReference>
<evidence type="ECO:0000259" key="5">
    <source>
        <dbReference type="Pfam" id="PF00890"/>
    </source>
</evidence>
<protein>
    <recommendedName>
        <fullName evidence="5">FAD-dependent oxidoreductase 2 FAD-binding domain-containing protein</fullName>
    </recommendedName>
</protein>
<dbReference type="GO" id="GO:0008202">
    <property type="term" value="P:steroid metabolic process"/>
    <property type="evidence" value="ECO:0007669"/>
    <property type="project" value="UniProtKB-ARBA"/>
</dbReference>
<dbReference type="Gene3D" id="3.50.50.60">
    <property type="entry name" value="FAD/NAD(P)-binding domain"/>
    <property type="match status" value="1"/>
</dbReference>
<sequence>MQYQPSQPEKWDIETDVVVVGFGAAGVAAAVTAHDLGAEVVILEKAPEGQEGGNTRVAGQGYLNTSSVDKAIAYLTALCGDYTVPEAMVKVWAEEMCQNNAWLESLGGDPQEHQHQPVGIEFPELPGSDCVHKFHDGPTYGYSLTWKRFESLVKQRPIPIFYETPGRALIQHDLTKEILGVKAQQGDAFIYVKARRGVVLTCGGFENNQEMIRNYLPGVPYCYTSGTPYNEGDGITMAMSVGADLWHMNNYAGPSMALKVPEVRTTFSMQSLHFSKIIPGGMIVVGPDAKRFTDEKYKTCHGKVPVNGRWMPLSTPCPMFLIFDHAMFSAGPLYDKNPSHGWTQIIERYDWSEDNRAELAKGWIKTADTISALASVVGLDPTTLDDTVSRWNHHCEAEHDAEFGRTLMLAPIVDAPFYAVELSPSMLNTQGGPRRNEKGQIVRPNGTPIPRLYSAGELGSIYSYLYQGTGNIGECLAFGRVSGRHAAAETPWQ</sequence>
<feature type="domain" description="FAD-dependent oxidoreductase 2 FAD-binding" evidence="5">
    <location>
        <begin position="16"/>
        <end position="471"/>
    </location>
</feature>
<keyword evidence="7" id="KW-1185">Reference proteome</keyword>
<dbReference type="Pfam" id="PF00890">
    <property type="entry name" value="FAD_binding_2"/>
    <property type="match status" value="1"/>
</dbReference>
<dbReference type="GO" id="GO:0016491">
    <property type="term" value="F:oxidoreductase activity"/>
    <property type="evidence" value="ECO:0007669"/>
    <property type="project" value="UniProtKB-KW"/>
</dbReference>
<evidence type="ECO:0000256" key="4">
    <source>
        <dbReference type="ARBA" id="ARBA00023002"/>
    </source>
</evidence>
<dbReference type="Proteomes" id="UP000019141">
    <property type="component" value="Unassembled WGS sequence"/>
</dbReference>
<dbReference type="SUPFAM" id="SSF56425">
    <property type="entry name" value="Succinate dehydrogenase/fumarate reductase flavoprotein, catalytic domain"/>
    <property type="match status" value="1"/>
</dbReference>